<keyword evidence="1" id="KW-0472">Membrane</keyword>
<keyword evidence="4" id="KW-1185">Reference proteome</keyword>
<keyword evidence="1" id="KW-0812">Transmembrane</keyword>
<dbReference type="EMBL" id="BOPG01000038">
    <property type="protein sequence ID" value="GIJ58696.1"/>
    <property type="molecule type" value="Genomic_DNA"/>
</dbReference>
<dbReference type="Pfam" id="PF08044">
    <property type="entry name" value="DUF1707"/>
    <property type="match status" value="1"/>
</dbReference>
<proteinExistence type="predicted"/>
<dbReference type="AlphaFoldDB" id="A0A8J3Z785"/>
<evidence type="ECO:0000313" key="3">
    <source>
        <dbReference type="EMBL" id="GIJ58696.1"/>
    </source>
</evidence>
<comment type="caution">
    <text evidence="3">The sequence shown here is derived from an EMBL/GenBank/DDBJ whole genome shotgun (WGS) entry which is preliminary data.</text>
</comment>
<accession>A0A8J3Z785</accession>
<dbReference type="RefSeq" id="WP_203999839.1">
    <property type="nucleotide sequence ID" value="NZ_BOPG01000038.1"/>
</dbReference>
<dbReference type="Proteomes" id="UP000612585">
    <property type="component" value="Unassembled WGS sequence"/>
</dbReference>
<organism evidence="3 4">
    <name type="scientific">Virgisporangium aurantiacum</name>
    <dbReference type="NCBI Taxonomy" id="175570"/>
    <lineage>
        <taxon>Bacteria</taxon>
        <taxon>Bacillati</taxon>
        <taxon>Actinomycetota</taxon>
        <taxon>Actinomycetes</taxon>
        <taxon>Micromonosporales</taxon>
        <taxon>Micromonosporaceae</taxon>
        <taxon>Virgisporangium</taxon>
    </lineage>
</organism>
<reference evidence="3" key="1">
    <citation type="submission" date="2021-01" db="EMBL/GenBank/DDBJ databases">
        <title>Whole genome shotgun sequence of Virgisporangium aurantiacum NBRC 16421.</title>
        <authorList>
            <person name="Komaki H."/>
            <person name="Tamura T."/>
        </authorList>
    </citation>
    <scope>NUCLEOTIDE SEQUENCE</scope>
    <source>
        <strain evidence="3">NBRC 16421</strain>
    </source>
</reference>
<evidence type="ECO:0000259" key="2">
    <source>
        <dbReference type="Pfam" id="PF08044"/>
    </source>
</evidence>
<evidence type="ECO:0000256" key="1">
    <source>
        <dbReference type="SAM" id="Phobius"/>
    </source>
</evidence>
<dbReference type="PANTHER" id="PTHR40763:SF4">
    <property type="entry name" value="DUF1707 DOMAIN-CONTAINING PROTEIN"/>
    <property type="match status" value="1"/>
</dbReference>
<name>A0A8J3Z785_9ACTN</name>
<feature type="domain" description="DUF1707" evidence="2">
    <location>
        <begin position="8"/>
        <end position="60"/>
    </location>
</feature>
<keyword evidence="1" id="KW-1133">Transmembrane helix</keyword>
<evidence type="ECO:0000313" key="4">
    <source>
        <dbReference type="Proteomes" id="UP000612585"/>
    </source>
</evidence>
<dbReference type="InterPro" id="IPR012551">
    <property type="entry name" value="DUF1707_SHOCT-like"/>
</dbReference>
<dbReference type="PANTHER" id="PTHR40763">
    <property type="entry name" value="MEMBRANE PROTEIN-RELATED"/>
    <property type="match status" value="1"/>
</dbReference>
<protein>
    <recommendedName>
        <fullName evidence="2">DUF1707 domain-containing protein</fullName>
    </recommendedName>
</protein>
<feature type="transmembrane region" description="Helical" evidence="1">
    <location>
        <begin position="101"/>
        <end position="124"/>
    </location>
</feature>
<gene>
    <name evidence="3" type="ORF">Vau01_062120</name>
</gene>
<sequence>MSSRRDHLRAADVDRTYVADILKKACDEGRLSLHEYDERLQKTYTARTYGDLDKIILDLPRPSRRTGMQPYRSTPPVSGAGWAPLQQQQQQKDSADWMRRLWMAWTIAVSVNVVVWLLVCLSTADLIYPWPIWVAGPWGAVLLVTTLMGRPKREQ</sequence>
<feature type="transmembrane region" description="Helical" evidence="1">
    <location>
        <begin position="130"/>
        <end position="149"/>
    </location>
</feature>